<gene>
    <name evidence="2" type="ORF">CHO01_05420</name>
    <name evidence="3" type="ORF">HNR08_001882</name>
</gene>
<comment type="caution">
    <text evidence="2">The sequence shown here is derived from an EMBL/GenBank/DDBJ whole genome shotgun (WGS) entry which is preliminary data.</text>
</comment>
<dbReference type="EMBL" id="BJVQ01000004">
    <property type="protein sequence ID" value="GEL45426.1"/>
    <property type="molecule type" value="Genomic_DNA"/>
</dbReference>
<evidence type="ECO:0000313" key="3">
    <source>
        <dbReference type="EMBL" id="MBB5473146.1"/>
    </source>
</evidence>
<protein>
    <submittedName>
        <fullName evidence="2">Uncharacterized protein</fullName>
    </submittedName>
</protein>
<feature type="compositionally biased region" description="Low complexity" evidence="1">
    <location>
        <begin position="1"/>
        <end position="17"/>
    </location>
</feature>
<proteinExistence type="predicted"/>
<evidence type="ECO:0000313" key="2">
    <source>
        <dbReference type="EMBL" id="GEL45426.1"/>
    </source>
</evidence>
<dbReference type="EMBL" id="JACHDN010000001">
    <property type="protein sequence ID" value="MBB5473146.1"/>
    <property type="molecule type" value="Genomic_DNA"/>
</dbReference>
<feature type="region of interest" description="Disordered" evidence="1">
    <location>
        <begin position="1"/>
        <end position="33"/>
    </location>
</feature>
<name>A0A511F803_9CELL</name>
<dbReference type="Proteomes" id="UP000321723">
    <property type="component" value="Unassembled WGS sequence"/>
</dbReference>
<sequence>MARARTPAPALPPTRRTPAPRPARPHDAGPQPARAGFVLYVGLQGDGGGGDPAGLDARHAADLAEVAEALRDLARDLLPTAETFTALSLVPGTAGPDDVQDLRARLSALRPLPEPPGDDAGADPHAGAGGGASAAGPGEPPAIAASA</sequence>
<evidence type="ECO:0000313" key="4">
    <source>
        <dbReference type="Proteomes" id="UP000321723"/>
    </source>
</evidence>
<dbReference type="RefSeq" id="WP_146833181.1">
    <property type="nucleotide sequence ID" value="NZ_BJVQ01000004.1"/>
</dbReference>
<reference evidence="3 5" key="2">
    <citation type="submission" date="2020-08" db="EMBL/GenBank/DDBJ databases">
        <title>Sequencing the genomes of 1000 actinobacteria strains.</title>
        <authorList>
            <person name="Klenk H.-P."/>
        </authorList>
    </citation>
    <scope>NUCLEOTIDE SEQUENCE [LARGE SCALE GENOMIC DNA]</scope>
    <source>
        <strain evidence="3 5">DSM 9581</strain>
    </source>
</reference>
<accession>A0A511F803</accession>
<evidence type="ECO:0000256" key="1">
    <source>
        <dbReference type="SAM" id="MobiDB-lite"/>
    </source>
</evidence>
<organism evidence="2 4">
    <name type="scientific">Cellulomonas hominis</name>
    <dbReference type="NCBI Taxonomy" id="156981"/>
    <lineage>
        <taxon>Bacteria</taxon>
        <taxon>Bacillati</taxon>
        <taxon>Actinomycetota</taxon>
        <taxon>Actinomycetes</taxon>
        <taxon>Micrococcales</taxon>
        <taxon>Cellulomonadaceae</taxon>
        <taxon>Cellulomonas</taxon>
    </lineage>
</organism>
<evidence type="ECO:0000313" key="5">
    <source>
        <dbReference type="Proteomes" id="UP000564629"/>
    </source>
</evidence>
<dbReference type="Proteomes" id="UP000564629">
    <property type="component" value="Unassembled WGS sequence"/>
</dbReference>
<keyword evidence="4" id="KW-1185">Reference proteome</keyword>
<feature type="region of interest" description="Disordered" evidence="1">
    <location>
        <begin position="108"/>
        <end position="147"/>
    </location>
</feature>
<reference evidence="2 4" key="1">
    <citation type="submission" date="2019-07" db="EMBL/GenBank/DDBJ databases">
        <title>Whole genome shotgun sequence of Cellulomonas hominis NBRC 16055.</title>
        <authorList>
            <person name="Hosoyama A."/>
            <person name="Uohara A."/>
            <person name="Ohji S."/>
            <person name="Ichikawa N."/>
        </authorList>
    </citation>
    <scope>NUCLEOTIDE SEQUENCE [LARGE SCALE GENOMIC DNA]</scope>
    <source>
        <strain evidence="2 4">NBRC 16055</strain>
    </source>
</reference>
<dbReference type="AlphaFoldDB" id="A0A511F803"/>
<feature type="compositionally biased region" description="Low complexity" evidence="1">
    <location>
        <begin position="134"/>
        <end position="147"/>
    </location>
</feature>